<evidence type="ECO:0000259" key="3">
    <source>
        <dbReference type="SMART" id="SM00225"/>
    </source>
</evidence>
<feature type="domain" description="BACK" evidence="4">
    <location>
        <begin position="132"/>
        <end position="234"/>
    </location>
</feature>
<dbReference type="SMART" id="SM00225">
    <property type="entry name" value="BTB"/>
    <property type="match status" value="1"/>
</dbReference>
<evidence type="ECO:0000256" key="2">
    <source>
        <dbReference type="ARBA" id="ARBA00022737"/>
    </source>
</evidence>
<evidence type="ECO:0000259" key="4">
    <source>
        <dbReference type="SMART" id="SM00875"/>
    </source>
</evidence>
<protein>
    <submittedName>
        <fullName evidence="6">Kelch-like protein diablo isoform X3</fullName>
    </submittedName>
</protein>
<dbReference type="SUPFAM" id="SSF117281">
    <property type="entry name" value="Kelch motif"/>
    <property type="match status" value="2"/>
</dbReference>
<dbReference type="PANTHER" id="PTHR24412">
    <property type="entry name" value="KELCH PROTEIN"/>
    <property type="match status" value="1"/>
</dbReference>
<dbReference type="InterPro" id="IPR011333">
    <property type="entry name" value="SKP1/BTB/POZ_sf"/>
</dbReference>
<proteinExistence type="predicted"/>
<dbReference type="SUPFAM" id="SSF54695">
    <property type="entry name" value="POZ domain"/>
    <property type="match status" value="1"/>
</dbReference>
<feature type="domain" description="BTB" evidence="3">
    <location>
        <begin position="30"/>
        <end position="127"/>
    </location>
</feature>
<evidence type="ECO:0000256" key="1">
    <source>
        <dbReference type="ARBA" id="ARBA00022441"/>
    </source>
</evidence>
<name>A0ABM4CD64_HYDVU</name>
<keyword evidence="5" id="KW-1185">Reference proteome</keyword>
<dbReference type="Gene3D" id="2.120.10.80">
    <property type="entry name" value="Kelch-type beta propeller"/>
    <property type="match status" value="2"/>
</dbReference>
<accession>A0ABM4CD64</accession>
<keyword evidence="1" id="KW-0880">Kelch repeat</keyword>
<gene>
    <name evidence="6" type="primary">LOC100215416</name>
</gene>
<keyword evidence="2" id="KW-0677">Repeat</keyword>
<dbReference type="PIRSF" id="PIRSF037037">
    <property type="entry name" value="Kelch-like_protein_gigaxonin"/>
    <property type="match status" value="1"/>
</dbReference>
<dbReference type="Gene3D" id="1.25.40.420">
    <property type="match status" value="1"/>
</dbReference>
<dbReference type="InterPro" id="IPR006652">
    <property type="entry name" value="Kelch_1"/>
</dbReference>
<dbReference type="Pfam" id="PF01344">
    <property type="entry name" value="Kelch_1"/>
    <property type="match status" value="1"/>
</dbReference>
<dbReference type="InterPro" id="IPR017096">
    <property type="entry name" value="BTB-kelch_protein"/>
</dbReference>
<dbReference type="PANTHER" id="PTHR24412:SF441">
    <property type="entry name" value="KELCH-LIKE PROTEIN 28"/>
    <property type="match status" value="1"/>
</dbReference>
<dbReference type="InterPro" id="IPR011705">
    <property type="entry name" value="BACK"/>
</dbReference>
<dbReference type="Pfam" id="PF24681">
    <property type="entry name" value="Kelch_KLHDC2_KLHL20_DRC7"/>
    <property type="match status" value="1"/>
</dbReference>
<dbReference type="Gene3D" id="3.30.710.10">
    <property type="entry name" value="Potassium Channel Kv1.1, Chain A"/>
    <property type="match status" value="1"/>
</dbReference>
<reference evidence="6" key="1">
    <citation type="submission" date="2025-08" db="UniProtKB">
        <authorList>
            <consortium name="RefSeq"/>
        </authorList>
    </citation>
    <scope>IDENTIFICATION</scope>
</reference>
<dbReference type="Pfam" id="PF07707">
    <property type="entry name" value="BACK"/>
    <property type="match status" value="1"/>
</dbReference>
<organism evidence="5 6">
    <name type="scientific">Hydra vulgaris</name>
    <name type="common">Hydra</name>
    <name type="synonym">Hydra attenuata</name>
    <dbReference type="NCBI Taxonomy" id="6087"/>
    <lineage>
        <taxon>Eukaryota</taxon>
        <taxon>Metazoa</taxon>
        <taxon>Cnidaria</taxon>
        <taxon>Hydrozoa</taxon>
        <taxon>Hydroidolina</taxon>
        <taxon>Anthoathecata</taxon>
        <taxon>Aplanulata</taxon>
        <taxon>Hydridae</taxon>
        <taxon>Hydra</taxon>
    </lineage>
</organism>
<dbReference type="SMART" id="SM00612">
    <property type="entry name" value="Kelch"/>
    <property type="match status" value="6"/>
</dbReference>
<evidence type="ECO:0000313" key="5">
    <source>
        <dbReference type="Proteomes" id="UP001652625"/>
    </source>
</evidence>
<dbReference type="InterPro" id="IPR000210">
    <property type="entry name" value="BTB/POZ_dom"/>
</dbReference>
<dbReference type="RefSeq" id="XP_065659628.1">
    <property type="nucleotide sequence ID" value="XM_065803556.1"/>
</dbReference>
<dbReference type="InterPro" id="IPR015915">
    <property type="entry name" value="Kelch-typ_b-propeller"/>
</dbReference>
<dbReference type="Pfam" id="PF00651">
    <property type="entry name" value="BTB"/>
    <property type="match status" value="1"/>
</dbReference>
<dbReference type="SMART" id="SM00875">
    <property type="entry name" value="BACK"/>
    <property type="match status" value="1"/>
</dbReference>
<dbReference type="Proteomes" id="UP001652625">
    <property type="component" value="Chromosome 08"/>
</dbReference>
<dbReference type="GeneID" id="100215416"/>
<evidence type="ECO:0000313" key="6">
    <source>
        <dbReference type="RefSeq" id="XP_065659628.1"/>
    </source>
</evidence>
<sequence length="564" mass="63709">MEKQLRNISNHSVMILKTLKRYREDAIKLCDLVLQVEDQVFPVHRSVLAACSQYFYAMFAGELKESSQSTVVLNDVKANILKQLLDFAYDGEIEIHSKNVEDILRLATQLQFIQVCDICCNFLEQQLDTMNCINIRNFATLYNCISFTSKIDIFMENNFKDVINSDEFKNLPFSVLKSLISSHKLNVVLEQDVYNAVIKWVKFDLNQRRNQFFALLNEVKLPLLSKKFIMQHIINEELIKSEMSCRDLLDEAKNYHLYPKMRAIFRSKRTIPRYSTVGLLFAIGGKETGEQITNKVECFSMFDNSWKSLTSLWSHRQQLGVCVLKSKIYAIAGSDGDNRLNSVEVFDWSTNSWNSSTPLQTCRSGVGVGALRGSIYALGGYDGHHCLSSVERFNPIDNKWHFIASMNFARSFPGVASLNDLIYVIGGNDGSTFLNTCECYDPHTDKWCTINPMNNGRAGVGCAVLDGCLYVAGGYDGIKRLNLVEKYDPNTDTWVCLSPMTSCRDGVSLASYGGYIFAIGGIDGPSYLNSVEYYDPLNDTWMPSQEMRTSRAACGVAVLSNKEL</sequence>